<evidence type="ECO:0000256" key="1">
    <source>
        <dbReference type="ARBA" id="ARBA00007626"/>
    </source>
</evidence>
<evidence type="ECO:0000313" key="4">
    <source>
        <dbReference type="EMBL" id="KAK9201161.1"/>
    </source>
</evidence>
<reference evidence="4 5" key="1">
    <citation type="submission" date="2024-05" db="EMBL/GenBank/DDBJ databases">
        <title>Haplotype-resolved chromosome-level genome assembly of Huyou (Citrus changshanensis).</title>
        <authorList>
            <person name="Miao C."/>
            <person name="Chen W."/>
            <person name="Wu Y."/>
            <person name="Wang L."/>
            <person name="Zhao S."/>
            <person name="Grierson D."/>
            <person name="Xu C."/>
            <person name="Chen K."/>
        </authorList>
    </citation>
    <scope>NUCLEOTIDE SEQUENCE [LARGE SCALE GENOMIC DNA]</scope>
    <source>
        <strain evidence="4">01-14</strain>
        <tissue evidence="4">Leaf</tissue>
    </source>
</reference>
<comment type="similarity">
    <text evidence="1">Belongs to the PPR family. P subfamily.</text>
</comment>
<dbReference type="Pfam" id="PF01535">
    <property type="entry name" value="PPR"/>
    <property type="match status" value="2"/>
</dbReference>
<dbReference type="PANTHER" id="PTHR47934:SF28">
    <property type="entry name" value="OS04G0488500 PROTEIN"/>
    <property type="match status" value="1"/>
</dbReference>
<evidence type="ECO:0008006" key="6">
    <source>
        <dbReference type="Google" id="ProtNLM"/>
    </source>
</evidence>
<dbReference type="AlphaFoldDB" id="A0AAP0MDK4"/>
<evidence type="ECO:0000256" key="3">
    <source>
        <dbReference type="PROSITE-ProRule" id="PRU00708"/>
    </source>
</evidence>
<protein>
    <recommendedName>
        <fullName evidence="6">Pentatricopeptide repeat-containing protein</fullName>
    </recommendedName>
</protein>
<dbReference type="Pfam" id="PF12854">
    <property type="entry name" value="PPR_1"/>
    <property type="match status" value="1"/>
</dbReference>
<dbReference type="GO" id="GO:0005739">
    <property type="term" value="C:mitochondrion"/>
    <property type="evidence" value="ECO:0007669"/>
    <property type="project" value="TreeGrafter"/>
</dbReference>
<evidence type="ECO:0000313" key="5">
    <source>
        <dbReference type="Proteomes" id="UP001428341"/>
    </source>
</evidence>
<feature type="repeat" description="PPR" evidence="3">
    <location>
        <begin position="46"/>
        <end position="80"/>
    </location>
</feature>
<dbReference type="Gene3D" id="1.25.40.10">
    <property type="entry name" value="Tetratricopeptide repeat domain"/>
    <property type="match status" value="2"/>
</dbReference>
<dbReference type="InterPro" id="IPR011990">
    <property type="entry name" value="TPR-like_helical_dom_sf"/>
</dbReference>
<dbReference type="PROSITE" id="PS51375">
    <property type="entry name" value="PPR"/>
    <property type="match status" value="2"/>
</dbReference>
<dbReference type="EMBL" id="JBCGBO010000005">
    <property type="protein sequence ID" value="KAK9201161.1"/>
    <property type="molecule type" value="Genomic_DNA"/>
</dbReference>
<organism evidence="4 5">
    <name type="scientific">Citrus x changshan-huyou</name>
    <dbReference type="NCBI Taxonomy" id="2935761"/>
    <lineage>
        <taxon>Eukaryota</taxon>
        <taxon>Viridiplantae</taxon>
        <taxon>Streptophyta</taxon>
        <taxon>Embryophyta</taxon>
        <taxon>Tracheophyta</taxon>
        <taxon>Spermatophyta</taxon>
        <taxon>Magnoliopsida</taxon>
        <taxon>eudicotyledons</taxon>
        <taxon>Gunneridae</taxon>
        <taxon>Pentapetalae</taxon>
        <taxon>rosids</taxon>
        <taxon>malvids</taxon>
        <taxon>Sapindales</taxon>
        <taxon>Rutaceae</taxon>
        <taxon>Aurantioideae</taxon>
        <taxon>Citrus</taxon>
    </lineage>
</organism>
<dbReference type="InterPro" id="IPR051114">
    <property type="entry name" value="Mito_RNA_Proc_CCM1"/>
</dbReference>
<comment type="caution">
    <text evidence="4">The sequence shown here is derived from an EMBL/GenBank/DDBJ whole genome shotgun (WGS) entry which is preliminary data.</text>
</comment>
<accession>A0AAP0MDK4</accession>
<sequence length="235" mass="26597">MWKTIELMKPDSLSVIPQTLSLIIEEFGKHGLIDNAEMIRKGFVPDKRTHTILVNAWCSSGKVREAQEFLQELSDKGFNPPVRGRDCCVCKLGLCADVNTNKISIPAVSKGFMIDEAFRLLCNLVEDGHKSFPSLYAPIIKGMLTRGQFDDAFCFFSEMKIKTHPPNRPVYAMFITMCGRGGRFVEAANYLVEMTEMGLTPISRYFDFATDGLKNCRKHDLAEKIEQWEVSLRSV</sequence>
<dbReference type="GO" id="GO:0006396">
    <property type="term" value="P:RNA processing"/>
    <property type="evidence" value="ECO:0007669"/>
    <property type="project" value="TreeGrafter"/>
</dbReference>
<dbReference type="GO" id="GO:0003729">
    <property type="term" value="F:mRNA binding"/>
    <property type="evidence" value="ECO:0007669"/>
    <property type="project" value="TreeGrafter"/>
</dbReference>
<keyword evidence="2" id="KW-0677">Repeat</keyword>
<dbReference type="PANTHER" id="PTHR47934">
    <property type="entry name" value="PENTATRICOPEPTIDE REPEAT-CONTAINING PROTEIN PET309, MITOCHONDRIAL"/>
    <property type="match status" value="1"/>
</dbReference>
<dbReference type="NCBIfam" id="TIGR00756">
    <property type="entry name" value="PPR"/>
    <property type="match status" value="3"/>
</dbReference>
<name>A0AAP0MDK4_9ROSI</name>
<proteinExistence type="inferred from homology"/>
<dbReference type="InterPro" id="IPR002885">
    <property type="entry name" value="PPR_rpt"/>
</dbReference>
<keyword evidence="5" id="KW-1185">Reference proteome</keyword>
<dbReference type="GO" id="GO:0007005">
    <property type="term" value="P:mitochondrion organization"/>
    <property type="evidence" value="ECO:0007669"/>
    <property type="project" value="TreeGrafter"/>
</dbReference>
<evidence type="ECO:0000256" key="2">
    <source>
        <dbReference type="ARBA" id="ARBA00022737"/>
    </source>
</evidence>
<feature type="repeat" description="PPR" evidence="3">
    <location>
        <begin position="167"/>
        <end position="201"/>
    </location>
</feature>
<dbReference type="Proteomes" id="UP001428341">
    <property type="component" value="Unassembled WGS sequence"/>
</dbReference>
<gene>
    <name evidence="4" type="ORF">WN944_016362</name>
</gene>